<dbReference type="EMBL" id="RCMK01000946">
    <property type="protein sequence ID" value="KAG2906790.1"/>
    <property type="molecule type" value="Genomic_DNA"/>
</dbReference>
<name>A0A8T1BNI5_9STRA</name>
<evidence type="ECO:0000256" key="1">
    <source>
        <dbReference type="SAM" id="Phobius"/>
    </source>
</evidence>
<reference evidence="2" key="1">
    <citation type="submission" date="2018-10" db="EMBL/GenBank/DDBJ databases">
        <title>Effector identification in a new, highly contiguous assembly of the strawberry crown rot pathogen Phytophthora cactorum.</title>
        <authorList>
            <person name="Armitage A.D."/>
            <person name="Nellist C.F."/>
            <person name="Bates H."/>
            <person name="Vickerstaff R.J."/>
            <person name="Harrison R.J."/>
        </authorList>
    </citation>
    <scope>NUCLEOTIDE SEQUENCE</scope>
    <source>
        <strain evidence="2">4040</strain>
    </source>
</reference>
<protein>
    <submittedName>
        <fullName evidence="2">Uncharacterized protein</fullName>
    </submittedName>
</protein>
<feature type="transmembrane region" description="Helical" evidence="1">
    <location>
        <begin position="101"/>
        <end position="125"/>
    </location>
</feature>
<evidence type="ECO:0000313" key="3">
    <source>
        <dbReference type="Proteomes" id="UP000736787"/>
    </source>
</evidence>
<proteinExistence type="predicted"/>
<comment type="caution">
    <text evidence="2">The sequence shown here is derived from an EMBL/GenBank/DDBJ whole genome shotgun (WGS) entry which is preliminary data.</text>
</comment>
<dbReference type="AlphaFoldDB" id="A0A8T1BNI5"/>
<feature type="transmembrane region" description="Helical" evidence="1">
    <location>
        <begin position="137"/>
        <end position="157"/>
    </location>
</feature>
<gene>
    <name evidence="2" type="ORF">PC117_g20390</name>
</gene>
<dbReference type="Proteomes" id="UP000736787">
    <property type="component" value="Unassembled WGS sequence"/>
</dbReference>
<keyword evidence="1" id="KW-0812">Transmembrane</keyword>
<keyword evidence="1" id="KW-1133">Transmembrane helix</keyword>
<sequence length="186" mass="21356">MVVVTPAWVTLISISMAIEWMKKIRETPGANVMAINVIKMWMCQLVLGPIYPTYYYIFTTMAERAQNLIHHTDEMPETIAFNAEVSSALFVSYCMQNSSSVWATLELMIVDIAMVAPLCVISIWSGLKELEQRIHEFLLLLNYVEVVISLVFSIYMVTYQLPNREYYAQLHGMTQSELMQTLENVP</sequence>
<accession>A0A8T1BNI5</accession>
<keyword evidence="1" id="KW-0472">Membrane</keyword>
<evidence type="ECO:0000313" key="2">
    <source>
        <dbReference type="EMBL" id="KAG2906790.1"/>
    </source>
</evidence>
<organism evidence="2 3">
    <name type="scientific">Phytophthora cactorum</name>
    <dbReference type="NCBI Taxonomy" id="29920"/>
    <lineage>
        <taxon>Eukaryota</taxon>
        <taxon>Sar</taxon>
        <taxon>Stramenopiles</taxon>
        <taxon>Oomycota</taxon>
        <taxon>Peronosporomycetes</taxon>
        <taxon>Peronosporales</taxon>
        <taxon>Peronosporaceae</taxon>
        <taxon>Phytophthora</taxon>
    </lineage>
</organism>